<dbReference type="OrthoDB" id="3210158at2"/>
<feature type="region of interest" description="Disordered" evidence="1">
    <location>
        <begin position="166"/>
        <end position="228"/>
    </location>
</feature>
<evidence type="ECO:0000313" key="2">
    <source>
        <dbReference type="EMBL" id="KAA9394711.1"/>
    </source>
</evidence>
<keyword evidence="3" id="KW-1185">Reference proteome</keyword>
<proteinExistence type="predicted"/>
<protein>
    <submittedName>
        <fullName evidence="2">DUF3027 domain-containing protein</fullName>
    </submittedName>
</protein>
<dbReference type="AlphaFoldDB" id="A0A5J5L182"/>
<evidence type="ECO:0000256" key="1">
    <source>
        <dbReference type="SAM" id="MobiDB-lite"/>
    </source>
</evidence>
<gene>
    <name evidence="2" type="ORF">FCK90_05965</name>
</gene>
<dbReference type="EMBL" id="SZWF01000005">
    <property type="protein sequence ID" value="KAA9394711.1"/>
    <property type="molecule type" value="Genomic_DNA"/>
</dbReference>
<sequence>MARRSPRSCAPWRTTWTCEAFPMSESTEPESTKDVTDVRPEGASVPAGTAASSKADGVTPPAPARRRKPVLDRKLAEAREFALSALKELADPEEIGEGHRVVADDERLVTHYFTSNRRGYLDWEWYVTIARAPRQSVPTVCESGLLPAEGALLAPHWVPWSDRLSDDERHADAEDGAETDGAETDGAETDAGTDSEAEAEAGAADGAPADPAGDGGVDGTAGADDQTA</sequence>
<feature type="compositionally biased region" description="Acidic residues" evidence="1">
    <location>
        <begin position="174"/>
        <end position="199"/>
    </location>
</feature>
<evidence type="ECO:0000313" key="3">
    <source>
        <dbReference type="Proteomes" id="UP000325957"/>
    </source>
</evidence>
<organism evidence="2 3">
    <name type="scientific">Kocuria coralli</name>
    <dbReference type="NCBI Taxonomy" id="1461025"/>
    <lineage>
        <taxon>Bacteria</taxon>
        <taxon>Bacillati</taxon>
        <taxon>Actinomycetota</taxon>
        <taxon>Actinomycetes</taxon>
        <taxon>Micrococcales</taxon>
        <taxon>Micrococcaceae</taxon>
        <taxon>Kocuria</taxon>
    </lineage>
</organism>
<dbReference type="Proteomes" id="UP000325957">
    <property type="component" value="Unassembled WGS sequence"/>
</dbReference>
<reference evidence="2 3" key="1">
    <citation type="submission" date="2019-05" db="EMBL/GenBank/DDBJ databases">
        <title>Kocuria coralli sp. nov., a novel actinobacterium isolated from coral reef seawater.</title>
        <authorList>
            <person name="Li J."/>
        </authorList>
    </citation>
    <scope>NUCLEOTIDE SEQUENCE [LARGE SCALE GENOMIC DNA]</scope>
    <source>
        <strain evidence="2 3">SCSIO 13007</strain>
    </source>
</reference>
<feature type="compositionally biased region" description="Basic and acidic residues" evidence="1">
    <location>
        <begin position="30"/>
        <end position="40"/>
    </location>
</feature>
<dbReference type="Pfam" id="PF11228">
    <property type="entry name" value="DUF3027"/>
    <property type="match status" value="1"/>
</dbReference>
<dbReference type="InterPro" id="IPR021391">
    <property type="entry name" value="DUF3027"/>
</dbReference>
<accession>A0A5J5L182</accession>
<feature type="region of interest" description="Disordered" evidence="1">
    <location>
        <begin position="20"/>
        <end position="68"/>
    </location>
</feature>
<name>A0A5J5L182_9MICC</name>
<comment type="caution">
    <text evidence="2">The sequence shown here is derived from an EMBL/GenBank/DDBJ whole genome shotgun (WGS) entry which is preliminary data.</text>
</comment>
<feature type="compositionally biased region" description="Low complexity" evidence="1">
    <location>
        <begin position="200"/>
        <end position="212"/>
    </location>
</feature>